<evidence type="ECO:0000313" key="2">
    <source>
        <dbReference type="Proteomes" id="UP000029549"/>
    </source>
</evidence>
<gene>
    <name evidence="1" type="ORF">P608_17665</name>
</gene>
<name>A0A0E3BV35_9BURK</name>
<dbReference type="EMBL" id="AWTP01000122">
    <property type="protein sequence ID" value="KGH08840.1"/>
    <property type="molecule type" value="Genomic_DNA"/>
</dbReference>
<reference evidence="1 2" key="1">
    <citation type="submission" date="2013-09" db="EMBL/GenBank/DDBJ databases">
        <title>High correlation between genotypes and phenotypes of environmental bacteria Comamonas testosteroni strains.</title>
        <authorList>
            <person name="Liu L."/>
            <person name="Zhu W."/>
            <person name="Xia X."/>
            <person name="Xu B."/>
            <person name="Luo M."/>
            <person name="Wang G."/>
        </authorList>
    </citation>
    <scope>NUCLEOTIDE SEQUENCE [LARGE SCALE GENOMIC DNA]</scope>
    <source>
        <strain evidence="1 2">DF2</strain>
    </source>
</reference>
<proteinExistence type="predicted"/>
<comment type="caution">
    <text evidence="1">The sequence shown here is derived from an EMBL/GenBank/DDBJ whole genome shotgun (WGS) entry which is preliminary data.</text>
</comment>
<accession>A0A0E3BV35</accession>
<evidence type="ECO:0008006" key="3">
    <source>
        <dbReference type="Google" id="ProtNLM"/>
    </source>
</evidence>
<dbReference type="Proteomes" id="UP000029549">
    <property type="component" value="Unassembled WGS sequence"/>
</dbReference>
<sequence length="133" mass="14667">MQKLKKNRLSEDSKRLLAHIKVNGPQTLQQLRPLTGENESNLIKRLRNLRTGGWLVVVDGAPVLSWNICAAAAPLFEQGLAAKRSKAEPKPMGEMPLPRQIRVMDGHYVPTPFTPARAGSLDFSSIASRGVRC</sequence>
<organism evidence="1 2">
    <name type="scientific">Comamonas thiooxydans</name>
    <dbReference type="NCBI Taxonomy" id="363952"/>
    <lineage>
        <taxon>Bacteria</taxon>
        <taxon>Pseudomonadati</taxon>
        <taxon>Pseudomonadota</taxon>
        <taxon>Betaproteobacteria</taxon>
        <taxon>Burkholderiales</taxon>
        <taxon>Comamonadaceae</taxon>
        <taxon>Comamonas</taxon>
    </lineage>
</organism>
<dbReference type="AlphaFoldDB" id="A0A0E3BV35"/>
<dbReference type="RefSeq" id="WP_034394795.1">
    <property type="nucleotide sequence ID" value="NZ_AWTM01000098.1"/>
</dbReference>
<protein>
    <recommendedName>
        <fullName evidence="3">Winged helix-turn-helix domain-containing protein</fullName>
    </recommendedName>
</protein>
<keyword evidence="2" id="KW-1185">Reference proteome</keyword>
<evidence type="ECO:0000313" key="1">
    <source>
        <dbReference type="EMBL" id="KGH08840.1"/>
    </source>
</evidence>